<dbReference type="Proteomes" id="UP001362999">
    <property type="component" value="Unassembled WGS sequence"/>
</dbReference>
<protein>
    <recommendedName>
        <fullName evidence="3">Transcription factor domain-containing protein</fullName>
    </recommendedName>
</protein>
<name>A0AAW0BF94_9AGAR</name>
<organism evidence="1 2">
    <name type="scientific">Favolaschia claudopus</name>
    <dbReference type="NCBI Taxonomy" id="2862362"/>
    <lineage>
        <taxon>Eukaryota</taxon>
        <taxon>Fungi</taxon>
        <taxon>Dikarya</taxon>
        <taxon>Basidiomycota</taxon>
        <taxon>Agaricomycotina</taxon>
        <taxon>Agaricomycetes</taxon>
        <taxon>Agaricomycetidae</taxon>
        <taxon>Agaricales</taxon>
        <taxon>Marasmiineae</taxon>
        <taxon>Mycenaceae</taxon>
        <taxon>Favolaschia</taxon>
    </lineage>
</organism>
<comment type="caution">
    <text evidence="1">The sequence shown here is derived from an EMBL/GenBank/DDBJ whole genome shotgun (WGS) entry which is preliminary data.</text>
</comment>
<evidence type="ECO:0000313" key="1">
    <source>
        <dbReference type="EMBL" id="KAK7024797.1"/>
    </source>
</evidence>
<evidence type="ECO:0000313" key="2">
    <source>
        <dbReference type="Proteomes" id="UP001362999"/>
    </source>
</evidence>
<accession>A0AAW0BF94</accession>
<dbReference type="AlphaFoldDB" id="A0AAW0BF94"/>
<proteinExistence type="predicted"/>
<dbReference type="EMBL" id="JAWWNJ010000034">
    <property type="protein sequence ID" value="KAK7024797.1"/>
    <property type="molecule type" value="Genomic_DNA"/>
</dbReference>
<evidence type="ECO:0008006" key="3">
    <source>
        <dbReference type="Google" id="ProtNLM"/>
    </source>
</evidence>
<sequence length="181" mass="19777">MCIRTAISTRIAQIWSTLPPAYPSCTPELILTHTLIAAASLSLHRPFVSFDPAAQTKCLAAARTIIQSLHVPTSPETAITVNPVLGTVCALACDVLLDELERTRTMWAEWAAAPIMADVDVSLPSLPLCEQESVLLMDLQEGMGILEMYASGSPLAEHQLNGIQQRHNSHYASYDCYDPMR</sequence>
<gene>
    <name evidence="1" type="ORF">R3P38DRAFT_3532570</name>
</gene>
<reference evidence="1 2" key="1">
    <citation type="journal article" date="2024" name="J Genomics">
        <title>Draft genome sequencing and assembly of Favolaschia claudopus CIRM-BRFM 2984 isolated from oak limbs.</title>
        <authorList>
            <person name="Navarro D."/>
            <person name="Drula E."/>
            <person name="Chaduli D."/>
            <person name="Cazenave R."/>
            <person name="Ahrendt S."/>
            <person name="Wang J."/>
            <person name="Lipzen A."/>
            <person name="Daum C."/>
            <person name="Barry K."/>
            <person name="Grigoriev I.V."/>
            <person name="Favel A."/>
            <person name="Rosso M.N."/>
            <person name="Martin F."/>
        </authorList>
    </citation>
    <scope>NUCLEOTIDE SEQUENCE [LARGE SCALE GENOMIC DNA]</scope>
    <source>
        <strain evidence="1 2">CIRM-BRFM 2984</strain>
    </source>
</reference>
<keyword evidence="2" id="KW-1185">Reference proteome</keyword>